<dbReference type="InterPro" id="IPR027417">
    <property type="entry name" value="P-loop_NTPase"/>
</dbReference>
<dbReference type="GO" id="GO:0009898">
    <property type="term" value="C:cytoplasmic side of plasma membrane"/>
    <property type="evidence" value="ECO:0007669"/>
    <property type="project" value="TreeGrafter"/>
</dbReference>
<evidence type="ECO:0000256" key="1">
    <source>
        <dbReference type="ARBA" id="ARBA00022741"/>
    </source>
</evidence>
<reference evidence="5" key="2">
    <citation type="journal article" date="2021" name="PeerJ">
        <title>Extensive microbial diversity within the chicken gut microbiome revealed by metagenomics and culture.</title>
        <authorList>
            <person name="Gilroy R."/>
            <person name="Ravi A."/>
            <person name="Getino M."/>
            <person name="Pursley I."/>
            <person name="Horton D.L."/>
            <person name="Alikhan N.F."/>
            <person name="Baker D."/>
            <person name="Gharbi K."/>
            <person name="Hall N."/>
            <person name="Watson M."/>
            <person name="Adriaenssens E.M."/>
            <person name="Foster-Nyarko E."/>
            <person name="Jarju S."/>
            <person name="Secka A."/>
            <person name="Antonio M."/>
            <person name="Oren A."/>
            <person name="Chaudhuri R.R."/>
            <person name="La Ragione R."/>
            <person name="Hildebrand F."/>
            <person name="Pallen M.J."/>
        </authorList>
    </citation>
    <scope>NUCLEOTIDE SEQUENCE</scope>
    <source>
        <strain evidence="5">13361</strain>
    </source>
</reference>
<protein>
    <submittedName>
        <fullName evidence="5">P-loop NTPase</fullName>
    </submittedName>
</protein>
<dbReference type="PANTHER" id="PTHR43384:SF6">
    <property type="entry name" value="SEPTUM SITE-DETERMINING PROTEIN MIND HOMOLOG, CHLOROPLASTIC"/>
    <property type="match status" value="1"/>
</dbReference>
<dbReference type="AlphaFoldDB" id="A0A9D1CMK4"/>
<dbReference type="PIRSF" id="PIRSF003092">
    <property type="entry name" value="MinD"/>
    <property type="match status" value="1"/>
</dbReference>
<accession>A0A9D1CMK4</accession>
<evidence type="ECO:0000259" key="4">
    <source>
        <dbReference type="Pfam" id="PF01656"/>
    </source>
</evidence>
<comment type="caution">
    <text evidence="5">The sequence shown here is derived from an EMBL/GenBank/DDBJ whole genome shotgun (WGS) entry which is preliminary data.</text>
</comment>
<gene>
    <name evidence="5" type="ORF">IAB74_06540</name>
</gene>
<feature type="binding site" evidence="3">
    <location>
        <begin position="13"/>
        <end position="20"/>
    </location>
    <ligand>
        <name>ATP</name>
        <dbReference type="ChEBI" id="CHEBI:30616"/>
    </ligand>
</feature>
<dbReference type="SUPFAM" id="SSF52540">
    <property type="entry name" value="P-loop containing nucleoside triphosphate hydrolases"/>
    <property type="match status" value="1"/>
</dbReference>
<evidence type="ECO:0000256" key="2">
    <source>
        <dbReference type="ARBA" id="ARBA00022840"/>
    </source>
</evidence>
<evidence type="ECO:0000256" key="3">
    <source>
        <dbReference type="PIRSR" id="PIRSR003092-1"/>
    </source>
</evidence>
<dbReference type="GO" id="GO:0051782">
    <property type="term" value="P:negative regulation of cell division"/>
    <property type="evidence" value="ECO:0007669"/>
    <property type="project" value="TreeGrafter"/>
</dbReference>
<dbReference type="InterPro" id="IPR025501">
    <property type="entry name" value="MinD_FleN"/>
</dbReference>
<organism evidence="5 6">
    <name type="scientific">Candidatus Faecousia excrementigallinarum</name>
    <dbReference type="NCBI Taxonomy" id="2840806"/>
    <lineage>
        <taxon>Bacteria</taxon>
        <taxon>Bacillati</taxon>
        <taxon>Bacillota</taxon>
        <taxon>Clostridia</taxon>
        <taxon>Eubacteriales</taxon>
        <taxon>Oscillospiraceae</taxon>
        <taxon>Faecousia</taxon>
    </lineage>
</organism>
<dbReference type="GO" id="GO:0005524">
    <property type="term" value="F:ATP binding"/>
    <property type="evidence" value="ECO:0007669"/>
    <property type="project" value="UniProtKB-KW"/>
</dbReference>
<dbReference type="PANTHER" id="PTHR43384">
    <property type="entry name" value="SEPTUM SITE-DETERMINING PROTEIN MIND HOMOLOG, CHLOROPLASTIC-RELATED"/>
    <property type="match status" value="1"/>
</dbReference>
<evidence type="ECO:0000313" key="6">
    <source>
        <dbReference type="Proteomes" id="UP000886796"/>
    </source>
</evidence>
<dbReference type="Proteomes" id="UP000886796">
    <property type="component" value="Unassembled WGS sequence"/>
</dbReference>
<dbReference type="GO" id="GO:0016887">
    <property type="term" value="F:ATP hydrolysis activity"/>
    <property type="evidence" value="ECO:0007669"/>
    <property type="project" value="TreeGrafter"/>
</dbReference>
<keyword evidence="2 3" id="KW-0067">ATP-binding</keyword>
<proteinExistence type="predicted"/>
<dbReference type="GO" id="GO:0005829">
    <property type="term" value="C:cytosol"/>
    <property type="evidence" value="ECO:0007669"/>
    <property type="project" value="TreeGrafter"/>
</dbReference>
<name>A0A9D1CMK4_9FIRM</name>
<feature type="domain" description="CobQ/CobB/MinD/ParA nucleotide binding" evidence="4">
    <location>
        <begin position="7"/>
        <end position="218"/>
    </location>
</feature>
<dbReference type="Gene3D" id="3.40.50.300">
    <property type="entry name" value="P-loop containing nucleotide triphosphate hydrolases"/>
    <property type="match status" value="1"/>
</dbReference>
<dbReference type="Pfam" id="PF01656">
    <property type="entry name" value="CbiA"/>
    <property type="match status" value="1"/>
</dbReference>
<dbReference type="InterPro" id="IPR002586">
    <property type="entry name" value="CobQ/CobB/MinD/ParA_Nub-bd_dom"/>
</dbReference>
<dbReference type="EMBL" id="DVFK01000088">
    <property type="protein sequence ID" value="HIQ68148.1"/>
    <property type="molecule type" value="Genomic_DNA"/>
</dbReference>
<reference evidence="5" key="1">
    <citation type="submission" date="2020-10" db="EMBL/GenBank/DDBJ databases">
        <authorList>
            <person name="Gilroy R."/>
        </authorList>
    </citation>
    <scope>NUCLEOTIDE SEQUENCE</scope>
    <source>
        <strain evidence="5">13361</strain>
    </source>
</reference>
<keyword evidence="1 3" id="KW-0547">Nucleotide-binding</keyword>
<evidence type="ECO:0000313" key="5">
    <source>
        <dbReference type="EMBL" id="HIQ68148.1"/>
    </source>
</evidence>
<sequence>MYLGELLAVLSGKGGTGKTSVCAALACALAEDGKKVLCIDCDVGLRNLDIALGLSAYEALSFQDVCTGGYTLEEALPHPVFGTLRFLTAPVSCTAADVDGGSFQKLLHQARQSFDYVFLDAPAGIEAGFSLAARFADRILLVTGPDPAAVRDAARAGQVLETMGKTSVRLIVNRITRKIGSRLHLTVDDIMDTAGLPLIGVVPEDPQVTLAAAQGRPLIGASRKGAAAACRRIARRLQGIPQPIPRRGF</sequence>
<dbReference type="InterPro" id="IPR050625">
    <property type="entry name" value="ParA/MinD_ATPase"/>
</dbReference>